<keyword evidence="9" id="KW-0809">Transit peptide</keyword>
<dbReference type="Proteomes" id="UP000006310">
    <property type="component" value="Chromosome 2"/>
</dbReference>
<dbReference type="FunFam" id="1.10.1200.10:FF:000003">
    <property type="entry name" value="Acyl carrier protein"/>
    <property type="match status" value="1"/>
</dbReference>
<accession>J7R2N6</accession>
<evidence type="ECO:0000256" key="6">
    <source>
        <dbReference type="ARBA" id="ARBA00022516"/>
    </source>
</evidence>
<evidence type="ECO:0000313" key="16">
    <source>
        <dbReference type="EMBL" id="CCK69080.1"/>
    </source>
</evidence>
<dbReference type="OrthoDB" id="448946at2759"/>
<reference evidence="16 17" key="1">
    <citation type="journal article" date="2011" name="Proc. Natl. Acad. Sci. U.S.A.">
        <title>Evolutionary erosion of yeast sex chromosomes by mating-type switching accidents.</title>
        <authorList>
            <person name="Gordon J.L."/>
            <person name="Armisen D."/>
            <person name="Proux-Wera E."/>
            <person name="Oheigeartaigh S.S."/>
            <person name="Byrne K.P."/>
            <person name="Wolfe K.H."/>
        </authorList>
    </citation>
    <scope>NUCLEOTIDE SEQUENCE [LARGE SCALE GENOMIC DNA]</scope>
    <source>
        <strain evidence="17">ATCC MYA-139 / BCRC 22969 / CBS 8797 / CCRC 22969 / KCTC 17520 / NBRC 10181 / NCYC 3082</strain>
    </source>
</reference>
<name>J7R2N6_HUIN7</name>
<dbReference type="GeneID" id="34524730"/>
<keyword evidence="8" id="KW-0276">Fatty acid metabolism</keyword>
<dbReference type="EMBL" id="HE978315">
    <property type="protein sequence ID" value="CCK69080.1"/>
    <property type="molecule type" value="Genomic_DNA"/>
</dbReference>
<sequence>MLCSVGSRCGAGQGALLQSRQSGASAFVSKRFFAAAAGGNTLKQEDVLKRVGDVIKSFSKTGTSASNADTPAAEVTEATSFQKDLGLDSLDTVELLVAIEEEFEIEIPDKVADELKTVGETVKHILSNPEAN</sequence>
<evidence type="ECO:0000256" key="10">
    <source>
        <dbReference type="ARBA" id="ARBA00022982"/>
    </source>
</evidence>
<dbReference type="PANTHER" id="PTHR20863:SF28">
    <property type="entry name" value="ACYL CARRIER PROTEIN, MITOCHONDRIAL"/>
    <property type="match status" value="1"/>
</dbReference>
<evidence type="ECO:0000256" key="4">
    <source>
        <dbReference type="ARBA" id="ARBA00022448"/>
    </source>
</evidence>
<dbReference type="PROSITE" id="PS00012">
    <property type="entry name" value="PHOSPHOPANTETHEINE"/>
    <property type="match status" value="1"/>
</dbReference>
<evidence type="ECO:0000256" key="7">
    <source>
        <dbReference type="ARBA" id="ARBA00022553"/>
    </source>
</evidence>
<dbReference type="InterPro" id="IPR003231">
    <property type="entry name" value="ACP"/>
</dbReference>
<dbReference type="GO" id="GO:0009107">
    <property type="term" value="P:lipoate biosynthetic process"/>
    <property type="evidence" value="ECO:0007669"/>
    <property type="project" value="EnsemblFungi"/>
</dbReference>
<dbReference type="PANTHER" id="PTHR20863">
    <property type="entry name" value="ACYL CARRIER PROTEIN"/>
    <property type="match status" value="1"/>
</dbReference>
<evidence type="ECO:0000256" key="11">
    <source>
        <dbReference type="ARBA" id="ARBA00023098"/>
    </source>
</evidence>
<dbReference type="Gene3D" id="1.10.1200.10">
    <property type="entry name" value="ACP-like"/>
    <property type="match status" value="1"/>
</dbReference>
<evidence type="ECO:0000259" key="15">
    <source>
        <dbReference type="PROSITE" id="PS50075"/>
    </source>
</evidence>
<comment type="function">
    <text evidence="14">Carrier of the growing fatty acid chain in fatty acid biosynthesis.</text>
</comment>
<dbReference type="RefSeq" id="XP_022463326.1">
    <property type="nucleotide sequence ID" value="XM_022606651.1"/>
</dbReference>
<dbReference type="eggNOG" id="KOG1748">
    <property type="taxonomic scope" value="Eukaryota"/>
</dbReference>
<gene>
    <name evidence="16" type="primary">KNAG0B06520</name>
    <name evidence="16" type="ordered locus">KNAG_0B06520</name>
</gene>
<evidence type="ECO:0000313" key="17">
    <source>
        <dbReference type="Proteomes" id="UP000006310"/>
    </source>
</evidence>
<proteinExistence type="inferred from homology"/>
<dbReference type="HOGENOM" id="CLU_108696_0_2_1"/>
<evidence type="ECO:0000256" key="9">
    <source>
        <dbReference type="ARBA" id="ARBA00022946"/>
    </source>
</evidence>
<dbReference type="SUPFAM" id="SSF47336">
    <property type="entry name" value="ACP-like"/>
    <property type="match status" value="1"/>
</dbReference>
<feature type="domain" description="Carrier" evidence="15">
    <location>
        <begin position="45"/>
        <end position="129"/>
    </location>
</feature>
<dbReference type="OMA" id="TTICARE"/>
<keyword evidence="4" id="KW-0813">Transport</keyword>
<evidence type="ECO:0000256" key="3">
    <source>
        <dbReference type="ARBA" id="ARBA00010930"/>
    </source>
</evidence>
<dbReference type="GO" id="GO:0000036">
    <property type="term" value="F:acyl carrier activity"/>
    <property type="evidence" value="ECO:0007669"/>
    <property type="project" value="TreeGrafter"/>
</dbReference>
<keyword evidence="5 14" id="KW-0596">Phosphopantetheine</keyword>
<dbReference type="GO" id="GO:0099128">
    <property type="term" value="C:mitochondrial [2Fe-2S] assembly complex"/>
    <property type="evidence" value="ECO:0007669"/>
    <property type="project" value="EnsemblFungi"/>
</dbReference>
<keyword evidence="12" id="KW-0496">Mitochondrion</keyword>
<dbReference type="InterPro" id="IPR036736">
    <property type="entry name" value="ACP-like_sf"/>
</dbReference>
<evidence type="ECO:0000256" key="13">
    <source>
        <dbReference type="ARBA" id="ARBA00023160"/>
    </source>
</evidence>
<dbReference type="InterPro" id="IPR006162">
    <property type="entry name" value="Ppantetheine_attach_site"/>
</dbReference>
<evidence type="ECO:0000256" key="14">
    <source>
        <dbReference type="RuleBase" id="RU000722"/>
    </source>
</evidence>
<dbReference type="Pfam" id="PF00550">
    <property type="entry name" value="PP-binding"/>
    <property type="match status" value="1"/>
</dbReference>
<dbReference type="STRING" id="1071383.J7R2N6"/>
<evidence type="ECO:0000256" key="8">
    <source>
        <dbReference type="ARBA" id="ARBA00022832"/>
    </source>
</evidence>
<dbReference type="AlphaFoldDB" id="J7R2N6"/>
<dbReference type="InterPro" id="IPR009081">
    <property type="entry name" value="PP-bd_ACP"/>
</dbReference>
<comment type="similarity">
    <text evidence="3">Belongs to the acyl carrier protein (ACP) family.</text>
</comment>
<protein>
    <recommendedName>
        <fullName evidence="14">Acyl carrier protein</fullName>
    </recommendedName>
</protein>
<evidence type="ECO:0000256" key="2">
    <source>
        <dbReference type="ARBA" id="ARBA00005194"/>
    </source>
</evidence>
<evidence type="ECO:0000256" key="1">
    <source>
        <dbReference type="ARBA" id="ARBA00004173"/>
    </source>
</evidence>
<keyword evidence="7" id="KW-0597">Phosphoprotein</keyword>
<keyword evidence="11" id="KW-0443">Lipid metabolism</keyword>
<dbReference type="GO" id="GO:0000035">
    <property type="term" value="F:acyl binding"/>
    <property type="evidence" value="ECO:0007669"/>
    <property type="project" value="TreeGrafter"/>
</dbReference>
<keyword evidence="17" id="KW-1185">Reference proteome</keyword>
<keyword evidence="13 14" id="KW-0275">Fatty acid biosynthesis</keyword>
<reference evidence="17" key="2">
    <citation type="submission" date="2012-08" db="EMBL/GenBank/DDBJ databases">
        <title>Genome sequence of Kazachstania naganishii.</title>
        <authorList>
            <person name="Gordon J.L."/>
            <person name="Armisen D."/>
            <person name="Proux-Wera E."/>
            <person name="OhEigeartaigh S.S."/>
            <person name="Byrne K.P."/>
            <person name="Wolfe K.H."/>
        </authorList>
    </citation>
    <scope>NUCLEOTIDE SEQUENCE [LARGE SCALE GENOMIC DNA]</scope>
    <source>
        <strain evidence="17">ATCC MYA-139 / BCRC 22969 / CBS 8797 / CCRC 22969 / KCTC 17520 / NBRC 10181 / NCYC 3082</strain>
    </source>
</reference>
<dbReference type="GO" id="GO:0016226">
    <property type="term" value="P:iron-sulfur cluster assembly"/>
    <property type="evidence" value="ECO:0007669"/>
    <property type="project" value="EnsemblFungi"/>
</dbReference>
<organism evidence="16 17">
    <name type="scientific">Huiozyma naganishii (strain ATCC MYA-139 / BCRC 22969 / CBS 8797 / KCTC 17520 / NBRC 10181 / NCYC 3082 / Yp74L-3)</name>
    <name type="common">Yeast</name>
    <name type="synonym">Kazachstania naganishii</name>
    <dbReference type="NCBI Taxonomy" id="1071383"/>
    <lineage>
        <taxon>Eukaryota</taxon>
        <taxon>Fungi</taxon>
        <taxon>Dikarya</taxon>
        <taxon>Ascomycota</taxon>
        <taxon>Saccharomycotina</taxon>
        <taxon>Saccharomycetes</taxon>
        <taxon>Saccharomycetales</taxon>
        <taxon>Saccharomycetaceae</taxon>
        <taxon>Huiozyma</taxon>
    </lineage>
</organism>
<dbReference type="HAMAP" id="MF_01217">
    <property type="entry name" value="Acyl_carrier"/>
    <property type="match status" value="1"/>
</dbReference>
<dbReference type="NCBIfam" id="TIGR00517">
    <property type="entry name" value="acyl_carrier"/>
    <property type="match status" value="1"/>
</dbReference>
<dbReference type="PROSITE" id="PS50075">
    <property type="entry name" value="CARRIER"/>
    <property type="match status" value="1"/>
</dbReference>
<evidence type="ECO:0000256" key="12">
    <source>
        <dbReference type="ARBA" id="ARBA00023128"/>
    </source>
</evidence>
<dbReference type="KEGG" id="kng:KNAG_0B06520"/>
<keyword evidence="6 14" id="KW-0444">Lipid biosynthesis</keyword>
<comment type="subcellular location">
    <subcellularLocation>
        <location evidence="1">Mitochondrion</location>
    </subcellularLocation>
</comment>
<keyword evidence="10" id="KW-0249">Electron transport</keyword>
<comment type="pathway">
    <text evidence="2">Lipid metabolism; fatty acid biosynthesis.</text>
</comment>
<evidence type="ECO:0000256" key="5">
    <source>
        <dbReference type="ARBA" id="ARBA00022450"/>
    </source>
</evidence>